<dbReference type="PANTHER" id="PTHR30460:SF0">
    <property type="entry name" value="MODERATE CONDUCTANCE MECHANOSENSITIVE CHANNEL YBIO"/>
    <property type="match status" value="1"/>
</dbReference>
<protein>
    <submittedName>
        <fullName evidence="12">Mechanosensitive ion channel</fullName>
    </submittedName>
</protein>
<feature type="domain" description="Mechanosensitive ion channel MscS" evidence="10">
    <location>
        <begin position="479"/>
        <end position="543"/>
    </location>
</feature>
<feature type="transmembrane region" description="Helical" evidence="8">
    <location>
        <begin position="433"/>
        <end position="452"/>
    </location>
</feature>
<dbReference type="SUPFAM" id="SSF50182">
    <property type="entry name" value="Sm-like ribonucleoproteins"/>
    <property type="match status" value="1"/>
</dbReference>
<evidence type="ECO:0000256" key="3">
    <source>
        <dbReference type="ARBA" id="ARBA00022475"/>
    </source>
</evidence>
<keyword evidence="6 8" id="KW-0472">Membrane</keyword>
<reference evidence="12 13" key="1">
    <citation type="submission" date="2021-11" db="EMBL/GenBank/DDBJ databases">
        <authorList>
            <person name="Lee D.-H."/>
            <person name="Kim S.-B."/>
        </authorList>
    </citation>
    <scope>NUCLEOTIDE SEQUENCE [LARGE SCALE GENOMIC DNA]</scope>
    <source>
        <strain evidence="12 13">KCTC 52223</strain>
    </source>
</reference>
<dbReference type="SUPFAM" id="SSF82689">
    <property type="entry name" value="Mechanosensitive channel protein MscS (YggB), C-terminal domain"/>
    <property type="match status" value="1"/>
</dbReference>
<evidence type="ECO:0000256" key="1">
    <source>
        <dbReference type="ARBA" id="ARBA00004651"/>
    </source>
</evidence>
<feature type="transmembrane region" description="Helical" evidence="8">
    <location>
        <begin position="272"/>
        <end position="292"/>
    </location>
</feature>
<feature type="transmembrane region" description="Helical" evidence="8">
    <location>
        <begin position="220"/>
        <end position="241"/>
    </location>
</feature>
<keyword evidence="3" id="KW-1003">Cell membrane</keyword>
<feature type="signal peptide" evidence="9">
    <location>
        <begin position="1"/>
        <end position="25"/>
    </location>
</feature>
<evidence type="ECO:0000256" key="9">
    <source>
        <dbReference type="SAM" id="SignalP"/>
    </source>
</evidence>
<evidence type="ECO:0000259" key="10">
    <source>
        <dbReference type="Pfam" id="PF00924"/>
    </source>
</evidence>
<dbReference type="InterPro" id="IPR045276">
    <property type="entry name" value="YbiO_bact"/>
</dbReference>
<comment type="similarity">
    <text evidence="2">Belongs to the MscS (TC 1.A.23) family.</text>
</comment>
<dbReference type="Gene3D" id="2.30.30.60">
    <property type="match status" value="1"/>
</dbReference>
<dbReference type="InterPro" id="IPR006685">
    <property type="entry name" value="MscS_channel_2nd"/>
</dbReference>
<keyword evidence="4 8" id="KW-0812">Transmembrane</keyword>
<feature type="transmembrane region" description="Helical" evidence="8">
    <location>
        <begin position="343"/>
        <end position="365"/>
    </location>
</feature>
<organism evidence="12 13">
    <name type="scientific">Reyranella aquatilis</name>
    <dbReference type="NCBI Taxonomy" id="2035356"/>
    <lineage>
        <taxon>Bacteria</taxon>
        <taxon>Pseudomonadati</taxon>
        <taxon>Pseudomonadota</taxon>
        <taxon>Alphaproteobacteria</taxon>
        <taxon>Hyphomicrobiales</taxon>
        <taxon>Reyranellaceae</taxon>
        <taxon>Reyranella</taxon>
    </lineage>
</organism>
<dbReference type="Gene3D" id="3.30.70.100">
    <property type="match status" value="1"/>
</dbReference>
<dbReference type="SUPFAM" id="SSF82861">
    <property type="entry name" value="Mechanosensitive channel protein MscS (YggB), transmembrane region"/>
    <property type="match status" value="1"/>
</dbReference>
<dbReference type="RefSeq" id="WP_230552147.1">
    <property type="nucleotide sequence ID" value="NZ_JAJISD010000008.1"/>
</dbReference>
<evidence type="ECO:0000256" key="4">
    <source>
        <dbReference type="ARBA" id="ARBA00022692"/>
    </source>
</evidence>
<keyword evidence="9" id="KW-0732">Signal</keyword>
<feature type="transmembrane region" description="Helical" evidence="8">
    <location>
        <begin position="377"/>
        <end position="394"/>
    </location>
</feature>
<evidence type="ECO:0000313" key="13">
    <source>
        <dbReference type="Proteomes" id="UP001198862"/>
    </source>
</evidence>
<dbReference type="InterPro" id="IPR011066">
    <property type="entry name" value="MscS_channel_C_sf"/>
</dbReference>
<feature type="transmembrane region" description="Helical" evidence="8">
    <location>
        <begin position="304"/>
        <end position="322"/>
    </location>
</feature>
<feature type="transmembrane region" description="Helical" evidence="8">
    <location>
        <begin position="72"/>
        <end position="93"/>
    </location>
</feature>
<dbReference type="PANTHER" id="PTHR30460">
    <property type="entry name" value="MODERATE CONDUCTANCE MECHANOSENSITIVE CHANNEL YBIO"/>
    <property type="match status" value="1"/>
</dbReference>
<dbReference type="Proteomes" id="UP001198862">
    <property type="component" value="Unassembled WGS sequence"/>
</dbReference>
<proteinExistence type="inferred from homology"/>
<comment type="caution">
    <text evidence="12">The sequence shown here is derived from an EMBL/GenBank/DDBJ whole genome shotgun (WGS) entry which is preliminary data.</text>
</comment>
<evidence type="ECO:0000256" key="2">
    <source>
        <dbReference type="ARBA" id="ARBA00008017"/>
    </source>
</evidence>
<feature type="transmembrane region" description="Helical" evidence="8">
    <location>
        <begin position="151"/>
        <end position="170"/>
    </location>
</feature>
<evidence type="ECO:0000259" key="11">
    <source>
        <dbReference type="Pfam" id="PF21088"/>
    </source>
</evidence>
<feature type="transmembrane region" description="Helical" evidence="8">
    <location>
        <begin position="190"/>
        <end position="208"/>
    </location>
</feature>
<dbReference type="InterPro" id="IPR011014">
    <property type="entry name" value="MscS_channel_TM-2"/>
</dbReference>
<gene>
    <name evidence="12" type="ORF">LJ725_18620</name>
</gene>
<dbReference type="Pfam" id="PF00924">
    <property type="entry name" value="MS_channel_2nd"/>
    <property type="match status" value="1"/>
</dbReference>
<evidence type="ECO:0000256" key="7">
    <source>
        <dbReference type="SAM" id="MobiDB-lite"/>
    </source>
</evidence>
<evidence type="ECO:0000256" key="6">
    <source>
        <dbReference type="ARBA" id="ARBA00023136"/>
    </source>
</evidence>
<comment type="subcellular location">
    <subcellularLocation>
        <location evidence="1">Cell membrane</location>
        <topology evidence="1">Multi-pass membrane protein</topology>
    </subcellularLocation>
</comment>
<dbReference type="EMBL" id="JAJISD010000008">
    <property type="protein sequence ID" value="MCC8430993.1"/>
    <property type="molecule type" value="Genomic_DNA"/>
</dbReference>
<name>A0ABS8KY78_9HYPH</name>
<feature type="region of interest" description="Disordered" evidence="7">
    <location>
        <begin position="651"/>
        <end position="672"/>
    </location>
</feature>
<dbReference type="InterPro" id="IPR010920">
    <property type="entry name" value="LSM_dom_sf"/>
</dbReference>
<keyword evidence="5 8" id="KW-1133">Transmembrane helix</keyword>
<dbReference type="InterPro" id="IPR023408">
    <property type="entry name" value="MscS_beta-dom_sf"/>
</dbReference>
<feature type="chain" id="PRO_5047331416" evidence="9">
    <location>
        <begin position="26"/>
        <end position="672"/>
    </location>
</feature>
<evidence type="ECO:0000256" key="8">
    <source>
        <dbReference type="SAM" id="Phobius"/>
    </source>
</evidence>
<feature type="domain" description="Mechanosensitive ion channel transmembrane helices 2/3" evidence="11">
    <location>
        <begin position="442"/>
        <end position="477"/>
    </location>
</feature>
<accession>A0ABS8KY78</accession>
<dbReference type="Pfam" id="PF21088">
    <property type="entry name" value="MS_channel_1st"/>
    <property type="match status" value="1"/>
</dbReference>
<evidence type="ECO:0000313" key="12">
    <source>
        <dbReference type="EMBL" id="MCC8430993.1"/>
    </source>
</evidence>
<dbReference type="InterPro" id="IPR049142">
    <property type="entry name" value="MS_channel_1st"/>
</dbReference>
<keyword evidence="13" id="KW-1185">Reference proteome</keyword>
<dbReference type="Gene3D" id="1.10.287.1260">
    <property type="match status" value="1"/>
</dbReference>
<sequence>MKRSSSGSASAISGLVGVWAFPAAAQAVTAGEGAAASFLMLMTERFEFTVAQLPALGAHLLSLPQSVDGRTALLLIGIVVAGLVAEAVARMILSRARVSGFDRLVAKTPMRAFIRALLLDVLALIALAVAGRLVLGQLGASDTVAGRLGQAVLHTLVYWRGFNLVFRAFLRPSTPEGRIAPVDDQAARHLLFALNLMVLLPMLASLAARALTVTGANREITSAAIMLYIPVIAVLLLMVVWRYRLDMAAWLTAMVPATGFTRQLKLDAARNWWMAGLAFYALLGVAAVYAALTESGTASRGMATIESALVALLLFETLMHRVTRHIVSELPMAADVVADCVRLLVRLYVAILIAEALMVRVLAAATPEEWAPHDRGAKIAALSAVAIYAGWRFLKYRMDSYIASNPLPSADVSGDSEEDVQVAASRLRTLMPLLRVVAGATIAVVGGLLVLSELGVNITPLIAGASVFGLAVSFGSQSLVRDIVSGIFFLAEDSFRIGEYVDCSKVKGTVEGFSVRSLKLRHQNGQLHIVPFGQVGHITNFSRDWTVVKFNIAFANGTDVELLRKTVKKIGLQMMEEPQFKPILLQPLKMQGVVDIKDNSLIVRFKFMARPKNPTMVQRMAIRRMYDQFPALGIQFATGNNYLFPVPATPSVPPQAAEQTGKPAEAAPRAAE</sequence>
<evidence type="ECO:0000256" key="5">
    <source>
        <dbReference type="ARBA" id="ARBA00022989"/>
    </source>
</evidence>
<feature type="transmembrane region" description="Helical" evidence="8">
    <location>
        <begin position="113"/>
        <end position="131"/>
    </location>
</feature>